<organism evidence="1 2">
    <name type="scientific">Raoultella planticola</name>
    <name type="common">Klebsiella planticola</name>
    <dbReference type="NCBI Taxonomy" id="575"/>
    <lineage>
        <taxon>Bacteria</taxon>
        <taxon>Pseudomonadati</taxon>
        <taxon>Pseudomonadota</taxon>
        <taxon>Gammaproteobacteria</taxon>
        <taxon>Enterobacterales</taxon>
        <taxon>Enterobacteriaceae</taxon>
        <taxon>Klebsiella/Raoultella group</taxon>
        <taxon>Raoultella</taxon>
    </lineage>
</organism>
<name>A0ABU5LZ95_RAOPL</name>
<proteinExistence type="predicted"/>
<keyword evidence="2" id="KW-1185">Reference proteome</keyword>
<evidence type="ECO:0000313" key="1">
    <source>
        <dbReference type="EMBL" id="MDZ7465274.1"/>
    </source>
</evidence>
<dbReference type="Proteomes" id="UP001293169">
    <property type="component" value="Unassembled WGS sequence"/>
</dbReference>
<reference evidence="1 2" key="1">
    <citation type="submission" date="2023-12" db="EMBL/GenBank/DDBJ databases">
        <title>N/s.</title>
        <authorList>
            <person name="Dale J."/>
        </authorList>
    </citation>
    <scope>NUCLEOTIDE SEQUENCE [LARGE SCALE GENOMIC DNA]</scope>
    <source>
        <strain evidence="1 2">2023EL-01226</strain>
    </source>
</reference>
<evidence type="ECO:0000313" key="2">
    <source>
        <dbReference type="Proteomes" id="UP001293169"/>
    </source>
</evidence>
<accession>A0ABU5LZ95</accession>
<dbReference type="NCBIfam" id="NF041551">
    <property type="entry name" value="YlcI_YnfO_N"/>
    <property type="match status" value="1"/>
</dbReference>
<dbReference type="RefSeq" id="WP_064158208.1">
    <property type="nucleotide sequence ID" value="NZ_CP069815.1"/>
</dbReference>
<dbReference type="EMBL" id="JAXUDK010000003">
    <property type="protein sequence ID" value="MDZ7465274.1"/>
    <property type="molecule type" value="Genomic_DNA"/>
</dbReference>
<protein>
    <submittedName>
        <fullName evidence="1">YlcI/YnfO family protein</fullName>
    </submittedName>
</protein>
<gene>
    <name evidence="1" type="ORF">U5E74_06270</name>
</gene>
<sequence length="61" mass="6795">MAVDNVNNKSQKMSARVPHEIASSVESLKEPGESTAQFIVTSLQGEIKRRQRKKAKAEPEE</sequence>
<comment type="caution">
    <text evidence="1">The sequence shown here is derived from an EMBL/GenBank/DDBJ whole genome shotgun (WGS) entry which is preliminary data.</text>
</comment>